<feature type="domain" description="Aminotransferase class I/classII large" evidence="6">
    <location>
        <begin position="33"/>
        <end position="421"/>
    </location>
</feature>
<dbReference type="SUPFAM" id="SSF53383">
    <property type="entry name" value="PLP-dependent transferases"/>
    <property type="match status" value="1"/>
</dbReference>
<dbReference type="Proteomes" id="UP001295684">
    <property type="component" value="Unassembled WGS sequence"/>
</dbReference>
<dbReference type="GO" id="GO:0016212">
    <property type="term" value="F:kynurenine-oxoglutarate transaminase activity"/>
    <property type="evidence" value="ECO:0007669"/>
    <property type="project" value="TreeGrafter"/>
</dbReference>
<dbReference type="InterPro" id="IPR015422">
    <property type="entry name" value="PyrdxlP-dep_Trfase_small"/>
</dbReference>
<comment type="similarity">
    <text evidence="2">Belongs to the class-I pyridoxal-phosphate-dependent aminotransferase family.</text>
</comment>
<dbReference type="InterPro" id="IPR015421">
    <property type="entry name" value="PyrdxlP-dep_Trfase_major"/>
</dbReference>
<organism evidence="7 8">
    <name type="scientific">Euplotes crassus</name>
    <dbReference type="NCBI Taxonomy" id="5936"/>
    <lineage>
        <taxon>Eukaryota</taxon>
        <taxon>Sar</taxon>
        <taxon>Alveolata</taxon>
        <taxon>Ciliophora</taxon>
        <taxon>Intramacronucleata</taxon>
        <taxon>Spirotrichea</taxon>
        <taxon>Hypotrichia</taxon>
        <taxon>Euplotida</taxon>
        <taxon>Euplotidae</taxon>
        <taxon>Moneuplotes</taxon>
    </lineage>
</organism>
<dbReference type="GO" id="GO:0030170">
    <property type="term" value="F:pyridoxal phosphate binding"/>
    <property type="evidence" value="ECO:0007669"/>
    <property type="project" value="InterPro"/>
</dbReference>
<dbReference type="InterPro" id="IPR004839">
    <property type="entry name" value="Aminotransferase_I/II_large"/>
</dbReference>
<dbReference type="FunFam" id="3.40.640.10:FF:000024">
    <property type="entry name" value="Kynurenine--oxoglutarate transaminase 3"/>
    <property type="match status" value="1"/>
</dbReference>
<evidence type="ECO:0000256" key="5">
    <source>
        <dbReference type="ARBA" id="ARBA00022898"/>
    </source>
</evidence>
<dbReference type="Gene3D" id="3.90.1150.10">
    <property type="entry name" value="Aspartate Aminotransferase, domain 1"/>
    <property type="match status" value="1"/>
</dbReference>
<reference evidence="7" key="1">
    <citation type="submission" date="2023-07" db="EMBL/GenBank/DDBJ databases">
        <authorList>
            <consortium name="AG Swart"/>
            <person name="Singh M."/>
            <person name="Singh A."/>
            <person name="Seah K."/>
            <person name="Emmerich C."/>
        </authorList>
    </citation>
    <scope>NUCLEOTIDE SEQUENCE</scope>
    <source>
        <strain evidence="7">DP1</strain>
    </source>
</reference>
<keyword evidence="4" id="KW-0808">Transferase</keyword>
<sequence>MEGEFRKQTKVDDILCIWEEFGCLVGKYNIPSLGEGAPHFQPPKFLVDSLVKAIEEGHNQYTSSYGHPEARELLAELYSPSFGKEINPEREILISNGANGCMTAVLGSLIHSKSDEIILIEPFFPQYFSQSQFAGATIKTVPLIPSDDNQWHLDLDALKETLNENTKCIIMNTPHNPTGKVFTKEELQEISDILEEYPHVYVINDDVYYFLTFEGHEHHIFATLGDNWKKTITIFSGGKILCCTGWKVGWAIAPADILRQAVVFNDCTVYCNNVPGQLAVARSLKVAKQEEYKDGLTFIEYEGEDFKRSYDIIFKGLEESSLPIKPIKASGGYFICADVSELRDIVPEKYFKQQEYEDDPDTTIEKNDFGLPVPLDLAVCRWLAMEKKVVTMPGTFFYMKGSKHMTDKYIRLAFCRGEEITKAAMENLK</sequence>
<keyword evidence="8" id="KW-1185">Reference proteome</keyword>
<evidence type="ECO:0000313" key="8">
    <source>
        <dbReference type="Proteomes" id="UP001295684"/>
    </source>
</evidence>
<dbReference type="AlphaFoldDB" id="A0AAD1UL98"/>
<accession>A0AAD1UL98</accession>
<dbReference type="GO" id="GO:0005737">
    <property type="term" value="C:cytoplasm"/>
    <property type="evidence" value="ECO:0007669"/>
    <property type="project" value="TreeGrafter"/>
</dbReference>
<dbReference type="PANTHER" id="PTHR43807:SF20">
    <property type="entry name" value="FI04487P"/>
    <property type="match status" value="1"/>
</dbReference>
<dbReference type="EMBL" id="CAMPGE010012103">
    <property type="protein sequence ID" value="CAI2370889.1"/>
    <property type="molecule type" value="Genomic_DNA"/>
</dbReference>
<dbReference type="Pfam" id="PF00155">
    <property type="entry name" value="Aminotran_1_2"/>
    <property type="match status" value="1"/>
</dbReference>
<dbReference type="InterPro" id="IPR051326">
    <property type="entry name" value="Kynurenine-oxoglutarate_AT"/>
</dbReference>
<name>A0AAD1UL98_EUPCR</name>
<dbReference type="CDD" id="cd00609">
    <property type="entry name" value="AAT_like"/>
    <property type="match status" value="1"/>
</dbReference>
<keyword evidence="5" id="KW-0663">Pyridoxal phosphate</keyword>
<gene>
    <name evidence="7" type="ORF">ECRASSUSDP1_LOCUS12208</name>
</gene>
<evidence type="ECO:0000256" key="2">
    <source>
        <dbReference type="ARBA" id="ARBA00007441"/>
    </source>
</evidence>
<evidence type="ECO:0000256" key="1">
    <source>
        <dbReference type="ARBA" id="ARBA00001933"/>
    </source>
</evidence>
<evidence type="ECO:0000259" key="6">
    <source>
        <dbReference type="Pfam" id="PF00155"/>
    </source>
</evidence>
<comment type="cofactor">
    <cofactor evidence="1">
        <name>pyridoxal 5'-phosphate</name>
        <dbReference type="ChEBI" id="CHEBI:597326"/>
    </cofactor>
</comment>
<comment type="caution">
    <text evidence="7">The sequence shown here is derived from an EMBL/GenBank/DDBJ whole genome shotgun (WGS) entry which is preliminary data.</text>
</comment>
<dbReference type="InterPro" id="IPR015424">
    <property type="entry name" value="PyrdxlP-dep_Trfase"/>
</dbReference>
<keyword evidence="3" id="KW-0032">Aminotransferase</keyword>
<dbReference type="Gene3D" id="3.40.640.10">
    <property type="entry name" value="Type I PLP-dependent aspartate aminotransferase-like (Major domain)"/>
    <property type="match status" value="1"/>
</dbReference>
<evidence type="ECO:0000313" key="7">
    <source>
        <dbReference type="EMBL" id="CAI2370889.1"/>
    </source>
</evidence>
<protein>
    <recommendedName>
        <fullName evidence="6">Aminotransferase class I/classII large domain-containing protein</fullName>
    </recommendedName>
</protein>
<dbReference type="PANTHER" id="PTHR43807">
    <property type="entry name" value="FI04487P"/>
    <property type="match status" value="1"/>
</dbReference>
<evidence type="ECO:0000256" key="4">
    <source>
        <dbReference type="ARBA" id="ARBA00022679"/>
    </source>
</evidence>
<evidence type="ECO:0000256" key="3">
    <source>
        <dbReference type="ARBA" id="ARBA00022576"/>
    </source>
</evidence>
<proteinExistence type="inferred from homology"/>